<evidence type="ECO:0000259" key="4">
    <source>
        <dbReference type="PROSITE" id="PS50977"/>
    </source>
</evidence>
<dbReference type="PANTHER" id="PTHR43479">
    <property type="entry name" value="ACREF/ENVCD OPERON REPRESSOR-RELATED"/>
    <property type="match status" value="1"/>
</dbReference>
<comment type="caution">
    <text evidence="5">The sequence shown here is derived from an EMBL/GenBank/DDBJ whole genome shotgun (WGS) entry which is preliminary data.</text>
</comment>
<dbReference type="Pfam" id="PF00440">
    <property type="entry name" value="TetR_N"/>
    <property type="match status" value="1"/>
</dbReference>
<dbReference type="AlphaFoldDB" id="A0A1E5L4P1"/>
<dbReference type="OrthoDB" id="494991at2"/>
<evidence type="ECO:0000256" key="1">
    <source>
        <dbReference type="ARBA" id="ARBA00023125"/>
    </source>
</evidence>
<name>A0A1E5L4P1_9FIRM</name>
<protein>
    <recommendedName>
        <fullName evidence="4">HTH tetR-type domain-containing protein</fullName>
    </recommendedName>
</protein>
<dbReference type="SUPFAM" id="SSF46689">
    <property type="entry name" value="Homeodomain-like"/>
    <property type="match status" value="1"/>
</dbReference>
<evidence type="ECO:0000313" key="5">
    <source>
        <dbReference type="EMBL" id="OEH85095.1"/>
    </source>
</evidence>
<dbReference type="STRING" id="1390249.BHU72_05655"/>
<gene>
    <name evidence="5" type="ORF">BHU72_05655</name>
</gene>
<feature type="DNA-binding region" description="H-T-H motif" evidence="2">
    <location>
        <begin position="29"/>
        <end position="48"/>
    </location>
</feature>
<dbReference type="GO" id="GO:0003677">
    <property type="term" value="F:DNA binding"/>
    <property type="evidence" value="ECO:0007669"/>
    <property type="project" value="UniProtKB-UniRule"/>
</dbReference>
<evidence type="ECO:0000256" key="3">
    <source>
        <dbReference type="SAM" id="Phobius"/>
    </source>
</evidence>
<dbReference type="Proteomes" id="UP000095255">
    <property type="component" value="Unassembled WGS sequence"/>
</dbReference>
<dbReference type="RefSeq" id="WP_069702422.1">
    <property type="nucleotide sequence ID" value="NZ_MJAT01000033.1"/>
</dbReference>
<accession>A0A1E5L4P1</accession>
<keyword evidence="1 2" id="KW-0238">DNA-binding</keyword>
<dbReference type="InterPro" id="IPR001647">
    <property type="entry name" value="HTH_TetR"/>
</dbReference>
<feature type="transmembrane region" description="Helical" evidence="3">
    <location>
        <begin position="196"/>
        <end position="216"/>
    </location>
</feature>
<keyword evidence="6" id="KW-1185">Reference proteome</keyword>
<keyword evidence="3" id="KW-0472">Membrane</keyword>
<dbReference type="EMBL" id="MJAT01000033">
    <property type="protein sequence ID" value="OEH85095.1"/>
    <property type="molecule type" value="Genomic_DNA"/>
</dbReference>
<keyword evidence="3" id="KW-0812">Transmembrane</keyword>
<feature type="domain" description="HTH tetR-type" evidence="4">
    <location>
        <begin position="6"/>
        <end position="66"/>
    </location>
</feature>
<dbReference type="PROSITE" id="PS50977">
    <property type="entry name" value="HTH_TETR_2"/>
    <property type="match status" value="1"/>
</dbReference>
<reference evidence="5 6" key="1">
    <citation type="submission" date="2016-09" db="EMBL/GenBank/DDBJ databases">
        <title>Desulfuribacillus arsenicus sp. nov., an obligately anaerobic, dissimilatory arsenic- and antimonate-reducing bacterium isolated from anoxic sediments.</title>
        <authorList>
            <person name="Abin C.A."/>
            <person name="Hollibaugh J.T."/>
        </authorList>
    </citation>
    <scope>NUCLEOTIDE SEQUENCE [LARGE SCALE GENOMIC DNA]</scope>
    <source>
        <strain evidence="5 6">MLFW-2</strain>
    </source>
</reference>
<dbReference type="Gene3D" id="1.10.357.10">
    <property type="entry name" value="Tetracycline Repressor, domain 2"/>
    <property type="match status" value="1"/>
</dbReference>
<proteinExistence type="predicted"/>
<dbReference type="PRINTS" id="PR00455">
    <property type="entry name" value="HTHTETR"/>
</dbReference>
<keyword evidence="3" id="KW-1133">Transmembrane helix</keyword>
<evidence type="ECO:0000313" key="6">
    <source>
        <dbReference type="Proteomes" id="UP000095255"/>
    </source>
</evidence>
<dbReference type="PANTHER" id="PTHR43479:SF11">
    <property type="entry name" value="ACREF_ENVCD OPERON REPRESSOR-RELATED"/>
    <property type="match status" value="1"/>
</dbReference>
<dbReference type="InterPro" id="IPR009057">
    <property type="entry name" value="Homeodomain-like_sf"/>
</dbReference>
<dbReference type="InterPro" id="IPR050624">
    <property type="entry name" value="HTH-type_Tx_Regulator"/>
</dbReference>
<sequence length="219" mass="25770">MQVKKDEVKAAIMNAAEQEFFVHGYQNASLRKIVKMAGTTLGNFYNYFENKEKLFEALVAEEYQQFVYFLQHHDQMHHFNQSMENFANPLELRPLLMEMLNGVEVLFSNRLVLLLESSKGTRFEKAKVDLLELLKEHFCEHFSGNTHEHYPEKLPEQSLIHQGTKEQFAEILAEQFLTGIVLVIRKNEDYETKKKLIVDYMLFYIMGVWGLFHNAANKR</sequence>
<evidence type="ECO:0000256" key="2">
    <source>
        <dbReference type="PROSITE-ProRule" id="PRU00335"/>
    </source>
</evidence>
<organism evidence="5 6">
    <name type="scientific">Desulfuribacillus stibiiarsenatis</name>
    <dbReference type="NCBI Taxonomy" id="1390249"/>
    <lineage>
        <taxon>Bacteria</taxon>
        <taxon>Bacillati</taxon>
        <taxon>Bacillota</taxon>
        <taxon>Desulfuribacillia</taxon>
        <taxon>Desulfuribacillales</taxon>
        <taxon>Desulfuribacillaceae</taxon>
        <taxon>Desulfuribacillus</taxon>
    </lineage>
</organism>